<sequence>MKYNPDNYRMTYKTVADTTLGCFLVVVRAQLSDDSRKRVLYKSLRLIGQCLIKAPKITLSFYLPEDTPTILCCIPGEINCLQDMQQCAFLYCWCLIFTVVGPTFSLYLPNMQKSRKNAIPSLQSNYKGALGVRWDKRGELETNLNSRFRHHSRKFLTKHRFITEMFRMFDLNGKDCLYLYGDGCVERDEFEYVLEFSDIWK</sequence>
<name>A0A8W8NQW1_MAGGI</name>
<protein>
    <submittedName>
        <fullName evidence="2">Uncharacterized protein</fullName>
    </submittedName>
</protein>
<dbReference type="EnsemblMetazoa" id="G6835.2">
    <property type="protein sequence ID" value="G6835.2:cds"/>
    <property type="gene ID" value="G6835"/>
</dbReference>
<organism evidence="2 3">
    <name type="scientific">Magallana gigas</name>
    <name type="common">Pacific oyster</name>
    <name type="synonym">Crassostrea gigas</name>
    <dbReference type="NCBI Taxonomy" id="29159"/>
    <lineage>
        <taxon>Eukaryota</taxon>
        <taxon>Metazoa</taxon>
        <taxon>Spiralia</taxon>
        <taxon>Lophotrochozoa</taxon>
        <taxon>Mollusca</taxon>
        <taxon>Bivalvia</taxon>
        <taxon>Autobranchia</taxon>
        <taxon>Pteriomorphia</taxon>
        <taxon>Ostreida</taxon>
        <taxon>Ostreoidea</taxon>
        <taxon>Ostreidae</taxon>
        <taxon>Magallana</taxon>
    </lineage>
</organism>
<keyword evidence="1" id="KW-1133">Transmembrane helix</keyword>
<evidence type="ECO:0000313" key="3">
    <source>
        <dbReference type="Proteomes" id="UP000005408"/>
    </source>
</evidence>
<reference evidence="2" key="1">
    <citation type="submission" date="2022-08" db="UniProtKB">
        <authorList>
            <consortium name="EnsemblMetazoa"/>
        </authorList>
    </citation>
    <scope>IDENTIFICATION</scope>
    <source>
        <strain evidence="2">05x7-T-G4-1.051#20</strain>
    </source>
</reference>
<evidence type="ECO:0000256" key="1">
    <source>
        <dbReference type="SAM" id="Phobius"/>
    </source>
</evidence>
<keyword evidence="3" id="KW-1185">Reference proteome</keyword>
<proteinExistence type="predicted"/>
<keyword evidence="1" id="KW-0472">Membrane</keyword>
<dbReference type="Proteomes" id="UP000005408">
    <property type="component" value="Unassembled WGS sequence"/>
</dbReference>
<keyword evidence="1" id="KW-0812">Transmembrane</keyword>
<evidence type="ECO:0000313" key="2">
    <source>
        <dbReference type="EnsemblMetazoa" id="G6835.2:cds"/>
    </source>
</evidence>
<dbReference type="AlphaFoldDB" id="A0A8W8NQW1"/>
<accession>A0A8W8NQW1</accession>
<feature type="transmembrane region" description="Helical" evidence="1">
    <location>
        <begin position="88"/>
        <end position="108"/>
    </location>
</feature>